<evidence type="ECO:0000256" key="3">
    <source>
        <dbReference type="ARBA" id="ARBA00022727"/>
    </source>
</evidence>
<gene>
    <name evidence="11" type="ORF">TMS3_0115575</name>
</gene>
<dbReference type="GO" id="GO:0005524">
    <property type="term" value="F:ATP binding"/>
    <property type="evidence" value="ECO:0007669"/>
    <property type="project" value="UniProtKB-KW"/>
</dbReference>
<sequence length="325" mass="35676">MTQEHPLLFALRGNQDYGARVAQRLGCRLAAHEERLFEDGEHKCRALDPLNGRQAVVFLGLYGDAEYSVHDKLCRLMFFCAALKDAGARRVQVIAPYLCYARKERRTEPQDPVISRYVATLLEASGVDRLLTLEVHNLAAFDNAFRIPTQHLNSAELFAEHFASLIGTDEVVAVSPDTGGAKRAEQFRQALERRLERPVSGAIMEKYRNNEALSGTRLSGEVQGKTAILFDDLISTGATLLRAGHACQAAGATRLFAAAAHGLFTAGSELLDSPLFERLAICDSVPPFRLDPALAAQRLHILDTTALVATLLAEEYGLPRIEPQP</sequence>
<dbReference type="InterPro" id="IPR005946">
    <property type="entry name" value="Rib-P_diPkinase"/>
</dbReference>
<evidence type="ECO:0000256" key="7">
    <source>
        <dbReference type="ARBA" id="ARBA00049535"/>
    </source>
</evidence>
<dbReference type="Pfam" id="PF13793">
    <property type="entry name" value="Pribosyltran_N"/>
    <property type="match status" value="1"/>
</dbReference>
<dbReference type="Pfam" id="PF00156">
    <property type="entry name" value="Pribosyltran"/>
    <property type="match status" value="1"/>
</dbReference>
<evidence type="ECO:0000256" key="5">
    <source>
        <dbReference type="ARBA" id="ARBA00022777"/>
    </source>
</evidence>
<keyword evidence="3 8" id="KW-0545">Nucleotide biosynthesis</keyword>
<comment type="caution">
    <text evidence="11">The sequence shown here is derived from an EMBL/GenBank/DDBJ whole genome shotgun (WGS) entry which is preliminary data.</text>
</comment>
<evidence type="ECO:0000256" key="6">
    <source>
        <dbReference type="ARBA" id="ARBA00022840"/>
    </source>
</evidence>
<dbReference type="NCBIfam" id="TIGR01251">
    <property type="entry name" value="ribP_PPkin"/>
    <property type="match status" value="1"/>
</dbReference>
<feature type="domain" description="Ribose-phosphate pyrophosphokinase N-terminal" evidence="10">
    <location>
        <begin position="8"/>
        <end position="126"/>
    </location>
</feature>
<organism evidence="11 12">
    <name type="scientific">Pseudomonas taeanensis MS-3</name>
    <dbReference type="NCBI Taxonomy" id="1395571"/>
    <lineage>
        <taxon>Bacteria</taxon>
        <taxon>Pseudomonadati</taxon>
        <taxon>Pseudomonadota</taxon>
        <taxon>Gammaproteobacteria</taxon>
        <taxon>Pseudomonadales</taxon>
        <taxon>Pseudomonadaceae</taxon>
        <taxon>Pseudomonas</taxon>
    </lineage>
</organism>
<evidence type="ECO:0000256" key="8">
    <source>
        <dbReference type="RuleBase" id="RU004324"/>
    </source>
</evidence>
<dbReference type="RefSeq" id="WP_025166134.1">
    <property type="nucleotide sequence ID" value="NZ_AWSQ01000004.1"/>
</dbReference>
<dbReference type="GO" id="GO:0004749">
    <property type="term" value="F:ribose phosphate diphosphokinase activity"/>
    <property type="evidence" value="ECO:0007669"/>
    <property type="project" value="UniProtKB-EC"/>
</dbReference>
<dbReference type="SMART" id="SM01400">
    <property type="entry name" value="Pribosyltran_N"/>
    <property type="match status" value="1"/>
</dbReference>
<evidence type="ECO:0000259" key="10">
    <source>
        <dbReference type="Pfam" id="PF13793"/>
    </source>
</evidence>
<dbReference type="GO" id="GO:0005737">
    <property type="term" value="C:cytoplasm"/>
    <property type="evidence" value="ECO:0007669"/>
    <property type="project" value="TreeGrafter"/>
</dbReference>
<accession>A0A0A1YIZ7</accession>
<dbReference type="STRING" id="1395571.TMS3_0115575"/>
<keyword evidence="6" id="KW-0067">ATP-binding</keyword>
<keyword evidence="2" id="KW-0808">Transferase</keyword>
<dbReference type="eggNOG" id="COG0462">
    <property type="taxonomic scope" value="Bacteria"/>
</dbReference>
<comment type="catalytic activity">
    <reaction evidence="7">
        <text>D-ribose 5-phosphate + ATP = 5-phospho-alpha-D-ribose 1-diphosphate + AMP + H(+)</text>
        <dbReference type="Rhea" id="RHEA:15609"/>
        <dbReference type="ChEBI" id="CHEBI:15378"/>
        <dbReference type="ChEBI" id="CHEBI:30616"/>
        <dbReference type="ChEBI" id="CHEBI:58017"/>
        <dbReference type="ChEBI" id="CHEBI:78346"/>
        <dbReference type="ChEBI" id="CHEBI:456215"/>
        <dbReference type="EC" id="2.7.6.1"/>
    </reaction>
</comment>
<evidence type="ECO:0000256" key="4">
    <source>
        <dbReference type="ARBA" id="ARBA00022741"/>
    </source>
</evidence>
<dbReference type="GO" id="GO:0016301">
    <property type="term" value="F:kinase activity"/>
    <property type="evidence" value="ECO:0007669"/>
    <property type="project" value="UniProtKB-KW"/>
</dbReference>
<dbReference type="EMBL" id="AWSQ01000004">
    <property type="protein sequence ID" value="KFX68903.1"/>
    <property type="molecule type" value="Genomic_DNA"/>
</dbReference>
<reference evidence="11 12" key="1">
    <citation type="journal article" date="2014" name="Genome Announc.">
        <title>Draft Genome Sequence of Petroleum Oil-Degrading Marine Bacterium Pseudomonas taeanensis Strain MS-3, Isolated from a Crude Oil-Contaminated Seashore.</title>
        <authorList>
            <person name="Lee S.Y."/>
            <person name="Kim S.H."/>
            <person name="Lee D.G."/>
            <person name="Shin S."/>
            <person name="Yun S.H."/>
            <person name="Choi C.W."/>
            <person name="Chung Y.H."/>
            <person name="Choi J.S."/>
            <person name="Kahng H.Y."/>
            <person name="Kim S.I."/>
        </authorList>
    </citation>
    <scope>NUCLEOTIDE SEQUENCE [LARGE SCALE GENOMIC DNA]</scope>
    <source>
        <strain evidence="11 12">MS-3</strain>
    </source>
</reference>
<evidence type="ECO:0000256" key="2">
    <source>
        <dbReference type="ARBA" id="ARBA00022679"/>
    </source>
</evidence>
<dbReference type="InterPro" id="IPR029099">
    <property type="entry name" value="Pribosyltran_N"/>
</dbReference>
<dbReference type="GO" id="GO:0002189">
    <property type="term" value="C:ribose phosphate diphosphokinase complex"/>
    <property type="evidence" value="ECO:0007669"/>
    <property type="project" value="TreeGrafter"/>
</dbReference>
<dbReference type="CDD" id="cd06223">
    <property type="entry name" value="PRTases_typeI"/>
    <property type="match status" value="1"/>
</dbReference>
<feature type="domain" description="Phosphoribosyltransferase" evidence="9">
    <location>
        <begin position="153"/>
        <end position="256"/>
    </location>
</feature>
<evidence type="ECO:0000256" key="1">
    <source>
        <dbReference type="ARBA" id="ARBA00013247"/>
    </source>
</evidence>
<dbReference type="GO" id="GO:0006164">
    <property type="term" value="P:purine nucleotide biosynthetic process"/>
    <property type="evidence" value="ECO:0007669"/>
    <property type="project" value="TreeGrafter"/>
</dbReference>
<dbReference type="GO" id="GO:0000287">
    <property type="term" value="F:magnesium ion binding"/>
    <property type="evidence" value="ECO:0007669"/>
    <property type="project" value="InterPro"/>
</dbReference>
<dbReference type="PANTHER" id="PTHR10210:SF32">
    <property type="entry name" value="RIBOSE-PHOSPHATE PYROPHOSPHOKINASE 2"/>
    <property type="match status" value="1"/>
</dbReference>
<dbReference type="Proteomes" id="UP000030063">
    <property type="component" value="Unassembled WGS sequence"/>
</dbReference>
<dbReference type="InterPro" id="IPR000836">
    <property type="entry name" value="PRTase_dom"/>
</dbReference>
<keyword evidence="12" id="KW-1185">Reference proteome</keyword>
<keyword evidence="5 11" id="KW-0418">Kinase</keyword>
<dbReference type="Gene3D" id="3.40.50.2020">
    <property type="match status" value="2"/>
</dbReference>
<dbReference type="SUPFAM" id="SSF53271">
    <property type="entry name" value="PRTase-like"/>
    <property type="match status" value="2"/>
</dbReference>
<protein>
    <recommendedName>
        <fullName evidence="1">ribose-phosphate diphosphokinase</fullName>
        <ecNumber evidence="1">2.7.6.1</ecNumber>
    </recommendedName>
</protein>
<dbReference type="GO" id="GO:0006015">
    <property type="term" value="P:5-phosphoribose 1-diphosphate biosynthetic process"/>
    <property type="evidence" value="ECO:0007669"/>
    <property type="project" value="TreeGrafter"/>
</dbReference>
<evidence type="ECO:0000313" key="11">
    <source>
        <dbReference type="EMBL" id="KFX68903.1"/>
    </source>
</evidence>
<comment type="similarity">
    <text evidence="8">Belongs to the ribose-phosphate pyrophosphokinase family.</text>
</comment>
<dbReference type="PANTHER" id="PTHR10210">
    <property type="entry name" value="RIBOSE-PHOSPHATE DIPHOSPHOKINASE FAMILY MEMBER"/>
    <property type="match status" value="1"/>
</dbReference>
<name>A0A0A1YIZ7_9PSED</name>
<proteinExistence type="inferred from homology"/>
<dbReference type="EC" id="2.7.6.1" evidence="1"/>
<dbReference type="AlphaFoldDB" id="A0A0A1YIZ7"/>
<keyword evidence="4" id="KW-0547">Nucleotide-binding</keyword>
<evidence type="ECO:0000313" key="12">
    <source>
        <dbReference type="Proteomes" id="UP000030063"/>
    </source>
</evidence>
<dbReference type="OrthoDB" id="324294at2"/>
<evidence type="ECO:0000259" key="9">
    <source>
        <dbReference type="Pfam" id="PF00156"/>
    </source>
</evidence>
<dbReference type="InterPro" id="IPR029057">
    <property type="entry name" value="PRTase-like"/>
</dbReference>